<keyword evidence="11" id="KW-1185">Reference proteome</keyword>
<dbReference type="AlphaFoldDB" id="A0A923I4B0"/>
<dbReference type="PROSITE" id="PS50198">
    <property type="entry name" value="PPIC_PPIASE_2"/>
    <property type="match status" value="1"/>
</dbReference>
<keyword evidence="6 7" id="KW-0413">Isomerase</keyword>
<accession>A0A923I4B0</accession>
<dbReference type="Proteomes" id="UP000612361">
    <property type="component" value="Unassembled WGS sequence"/>
</dbReference>
<dbReference type="SUPFAM" id="SSF109998">
    <property type="entry name" value="Triger factor/SurA peptide-binding domain-like"/>
    <property type="match status" value="1"/>
</dbReference>
<dbReference type="PANTHER" id="PTHR47245">
    <property type="entry name" value="PEPTIDYLPROLYL ISOMERASE"/>
    <property type="match status" value="1"/>
</dbReference>
<feature type="chain" id="PRO_5036996737" description="peptidylprolyl isomerase" evidence="8">
    <location>
        <begin position="22"/>
        <end position="257"/>
    </location>
</feature>
<dbReference type="InterPro" id="IPR046357">
    <property type="entry name" value="PPIase_dom_sf"/>
</dbReference>
<dbReference type="SUPFAM" id="SSF54534">
    <property type="entry name" value="FKBP-like"/>
    <property type="match status" value="1"/>
</dbReference>
<evidence type="ECO:0000256" key="6">
    <source>
        <dbReference type="ARBA" id="ARBA00023235"/>
    </source>
</evidence>
<dbReference type="InterPro" id="IPR050245">
    <property type="entry name" value="PrsA_foldase"/>
</dbReference>
<feature type="signal peptide" evidence="8">
    <location>
        <begin position="1"/>
        <end position="21"/>
    </location>
</feature>
<evidence type="ECO:0000259" key="9">
    <source>
        <dbReference type="PROSITE" id="PS50198"/>
    </source>
</evidence>
<gene>
    <name evidence="10" type="ORF">H8K47_16170</name>
</gene>
<reference evidence="10" key="1">
    <citation type="submission" date="2020-08" db="EMBL/GenBank/DDBJ databases">
        <title>Novel species isolated from subtropical streams in China.</title>
        <authorList>
            <person name="Lu H."/>
        </authorList>
    </citation>
    <scope>NUCLEOTIDE SEQUENCE</scope>
    <source>
        <strain evidence="10">CY7W</strain>
    </source>
</reference>
<dbReference type="EMBL" id="JACOGG010000023">
    <property type="protein sequence ID" value="MBC3936902.1"/>
    <property type="molecule type" value="Genomic_DNA"/>
</dbReference>
<dbReference type="Gene3D" id="3.10.50.40">
    <property type="match status" value="1"/>
</dbReference>
<dbReference type="RefSeq" id="WP_186882428.1">
    <property type="nucleotide sequence ID" value="NZ_JACOGG010000023.1"/>
</dbReference>
<comment type="similarity">
    <text evidence="2">Belongs to the PpiC/parvulin rotamase family.</text>
</comment>
<dbReference type="PANTHER" id="PTHR47245:SF1">
    <property type="entry name" value="FOLDASE PROTEIN PRSA"/>
    <property type="match status" value="1"/>
</dbReference>
<evidence type="ECO:0000256" key="8">
    <source>
        <dbReference type="SAM" id="SignalP"/>
    </source>
</evidence>
<evidence type="ECO:0000256" key="1">
    <source>
        <dbReference type="ARBA" id="ARBA00000971"/>
    </source>
</evidence>
<dbReference type="GO" id="GO:0003755">
    <property type="term" value="F:peptidyl-prolyl cis-trans isomerase activity"/>
    <property type="evidence" value="ECO:0007669"/>
    <property type="project" value="UniProtKB-KW"/>
</dbReference>
<evidence type="ECO:0000313" key="11">
    <source>
        <dbReference type="Proteomes" id="UP000612361"/>
    </source>
</evidence>
<dbReference type="Pfam" id="PF13145">
    <property type="entry name" value="Rotamase_2"/>
    <property type="match status" value="1"/>
</dbReference>
<comment type="catalytic activity">
    <reaction evidence="1">
        <text>[protein]-peptidylproline (omega=180) = [protein]-peptidylproline (omega=0)</text>
        <dbReference type="Rhea" id="RHEA:16237"/>
        <dbReference type="Rhea" id="RHEA-COMP:10747"/>
        <dbReference type="Rhea" id="RHEA-COMP:10748"/>
        <dbReference type="ChEBI" id="CHEBI:83833"/>
        <dbReference type="ChEBI" id="CHEBI:83834"/>
        <dbReference type="EC" id="5.2.1.8"/>
    </reaction>
</comment>
<dbReference type="InterPro" id="IPR027304">
    <property type="entry name" value="Trigger_fact/SurA_dom_sf"/>
</dbReference>
<evidence type="ECO:0000256" key="7">
    <source>
        <dbReference type="PROSITE-ProRule" id="PRU00278"/>
    </source>
</evidence>
<dbReference type="EC" id="5.2.1.8" evidence="3"/>
<evidence type="ECO:0000313" key="10">
    <source>
        <dbReference type="EMBL" id="MBC3936902.1"/>
    </source>
</evidence>
<evidence type="ECO:0000256" key="4">
    <source>
        <dbReference type="ARBA" id="ARBA00022729"/>
    </source>
</evidence>
<name>A0A923I4B0_9BURK</name>
<dbReference type="Gene3D" id="1.10.8.1040">
    <property type="match status" value="1"/>
</dbReference>
<evidence type="ECO:0000256" key="5">
    <source>
        <dbReference type="ARBA" id="ARBA00023110"/>
    </source>
</evidence>
<comment type="caution">
    <text evidence="10">The sequence shown here is derived from an EMBL/GenBank/DDBJ whole genome shotgun (WGS) entry which is preliminary data.</text>
</comment>
<protein>
    <recommendedName>
        <fullName evidence="3">peptidylprolyl isomerase</fullName>
        <ecNumber evidence="3">5.2.1.8</ecNumber>
    </recommendedName>
</protein>
<evidence type="ECO:0000256" key="2">
    <source>
        <dbReference type="ARBA" id="ARBA00007656"/>
    </source>
</evidence>
<keyword evidence="5 7" id="KW-0697">Rotamase</keyword>
<feature type="domain" description="PpiC" evidence="9">
    <location>
        <begin position="128"/>
        <end position="218"/>
    </location>
</feature>
<sequence length="257" mass="27937">MTFKPAHLLVVLLATAVPAMAQTLATVNGKAIPAARIEAVVKQLTAQGQQDSPQLRAAVKEQLIAREVFLQEADKSGITKNADVAAQLEMSRQDLIIRALMIEQLKKSPITDADIQAEYDKAKTQAGDKEYHVYHILVDKEDDAKALISKLKAGAKFEELAKQSKDTGSASRGGDLDWAVPAGFPPAFAQALSAMQKGQFTEAPVKTDAGFHIIKVDDVRPIKFPSLEELKQQIVGGLQQQKVQAYQQSLLKKAVVK</sequence>
<proteinExistence type="inferred from homology"/>
<dbReference type="InterPro" id="IPR000297">
    <property type="entry name" value="PPIase_PpiC"/>
</dbReference>
<keyword evidence="4 8" id="KW-0732">Signal</keyword>
<evidence type="ECO:0000256" key="3">
    <source>
        <dbReference type="ARBA" id="ARBA00013194"/>
    </source>
</evidence>
<organism evidence="10 11">
    <name type="scientific">Undibacterium rugosum</name>
    <dbReference type="NCBI Taxonomy" id="2762291"/>
    <lineage>
        <taxon>Bacteria</taxon>
        <taxon>Pseudomonadati</taxon>
        <taxon>Pseudomonadota</taxon>
        <taxon>Betaproteobacteria</taxon>
        <taxon>Burkholderiales</taxon>
        <taxon>Oxalobacteraceae</taxon>
        <taxon>Undibacterium</taxon>
    </lineage>
</organism>